<evidence type="ECO:0000313" key="3">
    <source>
        <dbReference type="Proteomes" id="UP001310022"/>
    </source>
</evidence>
<evidence type="ECO:0008006" key="4">
    <source>
        <dbReference type="Google" id="ProtNLM"/>
    </source>
</evidence>
<keyword evidence="3" id="KW-1185">Reference proteome</keyword>
<keyword evidence="1" id="KW-0732">Signal</keyword>
<gene>
    <name evidence="2" type="ORF">PEDI_10930</name>
</gene>
<accession>A0AAN4VWY3</accession>
<evidence type="ECO:0000313" key="2">
    <source>
        <dbReference type="EMBL" id="GJM60541.1"/>
    </source>
</evidence>
<reference evidence="2 3" key="1">
    <citation type="submission" date="2021-12" db="EMBL/GenBank/DDBJ databases">
        <title>Genome sequencing of bacteria with rrn-lacking chromosome and rrn-plasmid.</title>
        <authorList>
            <person name="Anda M."/>
            <person name="Iwasaki W."/>
        </authorList>
    </citation>
    <scope>NUCLEOTIDE SEQUENCE [LARGE SCALE GENOMIC DNA]</scope>
    <source>
        <strain evidence="2 3">NBRC 15940</strain>
    </source>
</reference>
<dbReference type="InterPro" id="IPR013211">
    <property type="entry name" value="LVIVD"/>
</dbReference>
<dbReference type="PROSITE" id="PS51257">
    <property type="entry name" value="PROKAR_LIPOPROTEIN"/>
    <property type="match status" value="1"/>
</dbReference>
<evidence type="ECO:0000256" key="1">
    <source>
        <dbReference type="SAM" id="SignalP"/>
    </source>
</evidence>
<proteinExistence type="predicted"/>
<dbReference type="EMBL" id="BQKE01000001">
    <property type="protein sequence ID" value="GJM60541.1"/>
    <property type="molecule type" value="Genomic_DNA"/>
</dbReference>
<dbReference type="Pfam" id="PF08309">
    <property type="entry name" value="LVIVD"/>
    <property type="match status" value="1"/>
</dbReference>
<protein>
    <recommendedName>
        <fullName evidence="4">LVIVD repeat-containing protein</fullName>
    </recommendedName>
</protein>
<organism evidence="2 3">
    <name type="scientific">Persicobacter diffluens</name>
    <dbReference type="NCBI Taxonomy" id="981"/>
    <lineage>
        <taxon>Bacteria</taxon>
        <taxon>Pseudomonadati</taxon>
        <taxon>Bacteroidota</taxon>
        <taxon>Cytophagia</taxon>
        <taxon>Cytophagales</taxon>
        <taxon>Persicobacteraceae</taxon>
        <taxon>Persicobacter</taxon>
    </lineage>
</organism>
<dbReference type="SUPFAM" id="SSF50978">
    <property type="entry name" value="WD40 repeat-like"/>
    <property type="match status" value="1"/>
</dbReference>
<dbReference type="Proteomes" id="UP001310022">
    <property type="component" value="Unassembled WGS sequence"/>
</dbReference>
<dbReference type="RefSeq" id="WP_338236263.1">
    <property type="nucleotide sequence ID" value="NZ_BQKE01000001.1"/>
</dbReference>
<name>A0AAN4VWY3_9BACT</name>
<dbReference type="AlphaFoldDB" id="A0AAN4VWY3"/>
<dbReference type="InterPro" id="IPR036322">
    <property type="entry name" value="WD40_repeat_dom_sf"/>
</dbReference>
<comment type="caution">
    <text evidence="2">The sequence shown here is derived from an EMBL/GenBank/DDBJ whole genome shotgun (WGS) entry which is preliminary data.</text>
</comment>
<sequence length="249" mass="27852">MKKTLNLLLILCLGVWVAACNENGDIAPNSSTGINGSMAQFAISSDYLFMLNPPMGKLSSYTIHQDNGTLEFKKSKNISREMETLFPTEDYLFIGTSTGVLIYDISAGNHLNKISEFDHIRSCDPVVVQFPYAYSTLRAGNACWNEVNQLDIINLEDIQRPTLVKTIPLENPHGLGIDNDLLFICEGNWGLKVFDISDPIDPVLLQSFQDIHAFDLIPHNQTLVIIGNDGIVQYSYRDQQNIKLISQIQ</sequence>
<feature type="chain" id="PRO_5043049727" description="LVIVD repeat-containing protein" evidence="1">
    <location>
        <begin position="19"/>
        <end position="249"/>
    </location>
</feature>
<feature type="signal peptide" evidence="1">
    <location>
        <begin position="1"/>
        <end position="18"/>
    </location>
</feature>